<dbReference type="EMBL" id="JAUSUD010000042">
    <property type="protein sequence ID" value="MDQ0233483.1"/>
    <property type="molecule type" value="Genomic_DNA"/>
</dbReference>
<feature type="domain" description="DUF4097" evidence="2">
    <location>
        <begin position="110"/>
        <end position="332"/>
    </location>
</feature>
<proteinExistence type="predicted"/>
<evidence type="ECO:0000256" key="1">
    <source>
        <dbReference type="SAM" id="Coils"/>
    </source>
</evidence>
<dbReference type="InterPro" id="IPR025164">
    <property type="entry name" value="Toastrack_DUF4097"/>
</dbReference>
<reference evidence="4 5" key="1">
    <citation type="submission" date="2023-07" db="EMBL/GenBank/DDBJ databases">
        <title>Genomic Encyclopedia of Type Strains, Phase IV (KMG-IV): sequencing the most valuable type-strain genomes for metagenomic binning, comparative biology and taxonomic classification.</title>
        <authorList>
            <person name="Goeker M."/>
        </authorList>
    </citation>
    <scope>NUCLEOTIDE SEQUENCE [LARGE SCALE GENOMIC DNA]</scope>
    <source>
        <strain evidence="4 5">DSM 29005</strain>
    </source>
</reference>
<dbReference type="InterPro" id="IPR052027">
    <property type="entry name" value="PspC"/>
</dbReference>
<dbReference type="PANTHER" id="PTHR33885">
    <property type="entry name" value="PHAGE SHOCK PROTEIN C"/>
    <property type="match status" value="1"/>
</dbReference>
<feature type="domain" description="YvlB/LiaX N-terminal" evidence="3">
    <location>
        <begin position="3"/>
        <end position="34"/>
    </location>
</feature>
<comment type="caution">
    <text evidence="4">The sequence shown here is derived from an EMBL/GenBank/DDBJ whole genome shotgun (WGS) entry which is preliminary data.</text>
</comment>
<evidence type="ECO:0000313" key="5">
    <source>
        <dbReference type="Proteomes" id="UP001234495"/>
    </source>
</evidence>
<dbReference type="Pfam" id="PF22746">
    <property type="entry name" value="SHOCT-like_DUF2089-C"/>
    <property type="match status" value="1"/>
</dbReference>
<protein>
    <submittedName>
        <fullName evidence="4">DUF4097 and DUF4098 domain-containing protein YvlB</fullName>
    </submittedName>
</protein>
<evidence type="ECO:0000259" key="3">
    <source>
        <dbReference type="Pfam" id="PF22746"/>
    </source>
</evidence>
<sequence length="362" mass="40775">MKEQRQRILKLVEEGKLSAEEALTLIEALESDEKAKNEKYQEISSKVYGDKEYEEKAKQFQEKQSSIGTKLMDWVDTAVKKVKEMDLDLNFGKSIDIQHIYQLQEANFTDIDINIPNGSVNLQPWSEQDVRIECDAKLYRAENTEQAKNQFIHEVECLIEGNRLILHTDKKTMKINVRLFVPEQKYEQIKIKLFNGPIRGEDLQVENVKAKTANGVVSFSAVTAKNGEFETASGQIKLTNSHYETIEAESITGLIQFNGTATKLDAQSFNGNLQLTVTDSESETIYAKTTTGNIDISVPEQTKVVGELKSNLGTLAVELKNADITYEKSDTIQKEVKFRTAEDTNLTLFADTKVGSVTIQNT</sequence>
<dbReference type="PANTHER" id="PTHR33885:SF4">
    <property type="entry name" value="LMO2487 PROTEIN"/>
    <property type="match status" value="1"/>
</dbReference>
<evidence type="ECO:0000313" key="4">
    <source>
        <dbReference type="EMBL" id="MDQ0233483.1"/>
    </source>
</evidence>
<evidence type="ECO:0000259" key="2">
    <source>
        <dbReference type="Pfam" id="PF13349"/>
    </source>
</evidence>
<accession>A0ABT9ZMH4</accession>
<dbReference type="Proteomes" id="UP001234495">
    <property type="component" value="Unassembled WGS sequence"/>
</dbReference>
<dbReference type="Pfam" id="PF13349">
    <property type="entry name" value="DUF4097"/>
    <property type="match status" value="1"/>
</dbReference>
<dbReference type="InterPro" id="IPR016599">
    <property type="entry name" value="UCP012569"/>
</dbReference>
<feature type="coiled-coil region" evidence="1">
    <location>
        <begin position="19"/>
        <end position="46"/>
    </location>
</feature>
<dbReference type="RefSeq" id="WP_307346886.1">
    <property type="nucleotide sequence ID" value="NZ_JAUSUD010000042.1"/>
</dbReference>
<keyword evidence="5" id="KW-1185">Reference proteome</keyword>
<keyword evidence="1" id="KW-0175">Coiled coil</keyword>
<organism evidence="4 5">
    <name type="scientific">Metabacillus malikii</name>
    <dbReference type="NCBI Taxonomy" id="1504265"/>
    <lineage>
        <taxon>Bacteria</taxon>
        <taxon>Bacillati</taxon>
        <taxon>Bacillota</taxon>
        <taxon>Bacilli</taxon>
        <taxon>Bacillales</taxon>
        <taxon>Bacillaceae</taxon>
        <taxon>Metabacillus</taxon>
    </lineage>
</organism>
<dbReference type="PIRSF" id="PIRSF012569">
    <property type="entry name" value="UCP012569"/>
    <property type="match status" value="1"/>
</dbReference>
<name>A0ABT9ZMH4_9BACI</name>
<dbReference type="InterPro" id="IPR053959">
    <property type="entry name" value="YvlB/LiaX_N"/>
</dbReference>
<gene>
    <name evidence="4" type="ORF">J2S19_004830</name>
</gene>